<dbReference type="AlphaFoldDB" id="A0A540VR07"/>
<organism evidence="3 4">
    <name type="scientific">Spiribacter salinus</name>
    <dbReference type="NCBI Taxonomy" id="1335746"/>
    <lineage>
        <taxon>Bacteria</taxon>
        <taxon>Pseudomonadati</taxon>
        <taxon>Pseudomonadota</taxon>
        <taxon>Gammaproteobacteria</taxon>
        <taxon>Chromatiales</taxon>
        <taxon>Ectothiorhodospiraceae</taxon>
        <taxon>Spiribacter</taxon>
    </lineage>
</organism>
<dbReference type="InterPro" id="IPR013762">
    <property type="entry name" value="Integrase-like_cat_sf"/>
</dbReference>
<dbReference type="Pfam" id="PF00589">
    <property type="entry name" value="Phage_integrase"/>
    <property type="match status" value="1"/>
</dbReference>
<gene>
    <name evidence="3" type="ORF">FKY71_10425</name>
</gene>
<dbReference type="GO" id="GO:0015074">
    <property type="term" value="P:DNA integration"/>
    <property type="evidence" value="ECO:0007669"/>
    <property type="project" value="InterPro"/>
</dbReference>
<dbReference type="InterPro" id="IPR002104">
    <property type="entry name" value="Integrase_catalytic"/>
</dbReference>
<dbReference type="PROSITE" id="PS51898">
    <property type="entry name" value="TYR_RECOMBINASE"/>
    <property type="match status" value="1"/>
</dbReference>
<evidence type="ECO:0000313" key="3">
    <source>
        <dbReference type="EMBL" id="TQE99096.1"/>
    </source>
</evidence>
<sequence>MQEGIVQLYDRDDRRKFLTARERAAFLDTAYEAPARERSLCQVMAHTGCLPAEIVEITAADIDRQGDAIFIGARDGHERAVPVPAEVIQAVDIIHGISRAQERDDRGASVRLWPVHRGSVSRWVDRLMKKADIHGPQASTRGLRYGFLVQKLEEGIPMDTVAQWLGLTTEGYARELGGQDRNQSE</sequence>
<comment type="caution">
    <text evidence="3">The sequence shown here is derived from an EMBL/GenBank/DDBJ whole genome shotgun (WGS) entry which is preliminary data.</text>
</comment>
<dbReference type="GO" id="GO:0006310">
    <property type="term" value="P:DNA recombination"/>
    <property type="evidence" value="ECO:0007669"/>
    <property type="project" value="UniProtKB-KW"/>
</dbReference>
<dbReference type="SUPFAM" id="SSF56349">
    <property type="entry name" value="DNA breaking-rejoining enzymes"/>
    <property type="match status" value="1"/>
</dbReference>
<evidence type="ECO:0000259" key="2">
    <source>
        <dbReference type="PROSITE" id="PS51898"/>
    </source>
</evidence>
<keyword evidence="1" id="KW-0233">DNA recombination</keyword>
<dbReference type="Gene3D" id="1.10.443.10">
    <property type="entry name" value="Intergrase catalytic core"/>
    <property type="match status" value="1"/>
</dbReference>
<accession>A0A540VR07</accession>
<reference evidence="3 4" key="1">
    <citation type="submission" date="2019-06" db="EMBL/GenBank/DDBJ databases">
        <title>Metagenome assembled Genome of Spiribacter salinus SL48-SHIP from the microbial mat of Salt Lake 48 (Novosibirsk region, Russia).</title>
        <authorList>
            <person name="Shipova A."/>
            <person name="Rozanov A.S."/>
            <person name="Bryanskaya A.V."/>
            <person name="Peltek S.E."/>
        </authorList>
    </citation>
    <scope>NUCLEOTIDE SEQUENCE [LARGE SCALE GENOMIC DNA]</scope>
    <source>
        <strain evidence="3">SL48-SHIP-2</strain>
    </source>
</reference>
<dbReference type="Proteomes" id="UP000315400">
    <property type="component" value="Unassembled WGS sequence"/>
</dbReference>
<dbReference type="EMBL" id="VIFK01000094">
    <property type="protein sequence ID" value="TQE99096.1"/>
    <property type="molecule type" value="Genomic_DNA"/>
</dbReference>
<evidence type="ECO:0000256" key="1">
    <source>
        <dbReference type="ARBA" id="ARBA00023172"/>
    </source>
</evidence>
<feature type="domain" description="Tyr recombinase" evidence="2">
    <location>
        <begin position="13"/>
        <end position="185"/>
    </location>
</feature>
<dbReference type="GO" id="GO:0003677">
    <property type="term" value="F:DNA binding"/>
    <property type="evidence" value="ECO:0007669"/>
    <property type="project" value="InterPro"/>
</dbReference>
<evidence type="ECO:0000313" key="4">
    <source>
        <dbReference type="Proteomes" id="UP000315400"/>
    </source>
</evidence>
<dbReference type="InterPro" id="IPR011010">
    <property type="entry name" value="DNA_brk_join_enz"/>
</dbReference>
<protein>
    <submittedName>
        <fullName evidence="3">Tyrosine-type recombinase/integrase</fullName>
    </submittedName>
</protein>
<name>A0A540VR07_9GAMM</name>
<proteinExistence type="predicted"/>